<keyword evidence="2" id="KW-1185">Reference proteome</keyword>
<dbReference type="EMBL" id="JARJCN010000017">
    <property type="protein sequence ID" value="KAJ7092881.1"/>
    <property type="molecule type" value="Genomic_DNA"/>
</dbReference>
<comment type="caution">
    <text evidence="1">The sequence shown here is derived from an EMBL/GenBank/DDBJ whole genome shotgun (WGS) entry which is preliminary data.</text>
</comment>
<dbReference type="Proteomes" id="UP001222325">
    <property type="component" value="Unassembled WGS sequence"/>
</dbReference>
<gene>
    <name evidence="1" type="ORF">B0H15DRAFT_832862</name>
</gene>
<feature type="non-terminal residue" evidence="1">
    <location>
        <position position="1"/>
    </location>
</feature>
<dbReference type="AlphaFoldDB" id="A0AAD6U8C0"/>
<reference evidence="1" key="1">
    <citation type="submission" date="2023-03" db="EMBL/GenBank/DDBJ databases">
        <title>Massive genome expansion in bonnet fungi (Mycena s.s.) driven by repeated elements and novel gene families across ecological guilds.</title>
        <authorList>
            <consortium name="Lawrence Berkeley National Laboratory"/>
            <person name="Harder C.B."/>
            <person name="Miyauchi S."/>
            <person name="Viragh M."/>
            <person name="Kuo A."/>
            <person name="Thoen E."/>
            <person name="Andreopoulos B."/>
            <person name="Lu D."/>
            <person name="Skrede I."/>
            <person name="Drula E."/>
            <person name="Henrissat B."/>
            <person name="Morin E."/>
            <person name="Kohler A."/>
            <person name="Barry K."/>
            <person name="LaButti K."/>
            <person name="Morin E."/>
            <person name="Salamov A."/>
            <person name="Lipzen A."/>
            <person name="Mereny Z."/>
            <person name="Hegedus B."/>
            <person name="Baldrian P."/>
            <person name="Stursova M."/>
            <person name="Weitz H."/>
            <person name="Taylor A."/>
            <person name="Grigoriev I.V."/>
            <person name="Nagy L.G."/>
            <person name="Martin F."/>
            <person name="Kauserud H."/>
        </authorList>
    </citation>
    <scope>NUCLEOTIDE SEQUENCE</scope>
    <source>
        <strain evidence="1">CBHHK173m</strain>
    </source>
</reference>
<organism evidence="1 2">
    <name type="scientific">Mycena belliarum</name>
    <dbReference type="NCBI Taxonomy" id="1033014"/>
    <lineage>
        <taxon>Eukaryota</taxon>
        <taxon>Fungi</taxon>
        <taxon>Dikarya</taxon>
        <taxon>Basidiomycota</taxon>
        <taxon>Agaricomycotina</taxon>
        <taxon>Agaricomycetes</taxon>
        <taxon>Agaricomycetidae</taxon>
        <taxon>Agaricales</taxon>
        <taxon>Marasmiineae</taxon>
        <taxon>Mycenaceae</taxon>
        <taxon>Mycena</taxon>
    </lineage>
</organism>
<protein>
    <submittedName>
        <fullName evidence="1">Uncharacterized protein</fullName>
    </submittedName>
</protein>
<evidence type="ECO:0000313" key="1">
    <source>
        <dbReference type="EMBL" id="KAJ7092881.1"/>
    </source>
</evidence>
<name>A0AAD6U8C0_9AGAR</name>
<accession>A0AAD6U8C0</accession>
<evidence type="ECO:0000313" key="2">
    <source>
        <dbReference type="Proteomes" id="UP001222325"/>
    </source>
</evidence>
<proteinExistence type="predicted"/>
<sequence length="341" mass="37470">MSDSEYPQELINAIIEEVPYSARTTLAACALTSSAFVASSQRRLFWGVSIANVGAYKRAAALLASSPHLGAYVRCLELNIAGLPKDCPQLKAILSRLPDVERLVITGRPVAFHDQLGENPSLLDLIARSSVKALGLRNVSRIHPSVVLRAFSSMEQVSLYNVSIANADGDLEDVAPSAKVHHLRITGDEYSLVIPFISQPTLFTYLRHLTSISVLFPPIYDELKPGFNSLLTACSSTLKHLKLELEAPYDNLPALPGLSHLELWLDVDLLKTPVQLAAIVSRTAAATPHIHALTLAMMDRPKQAPQRQLAFPFSVAEWPALDDAIMGLRDLREVEFSLRYF</sequence>